<evidence type="ECO:0000313" key="3">
    <source>
        <dbReference type="Proteomes" id="UP000595140"/>
    </source>
</evidence>
<evidence type="ECO:0000256" key="1">
    <source>
        <dbReference type="SAM" id="MobiDB-lite"/>
    </source>
</evidence>
<protein>
    <submittedName>
        <fullName evidence="2">Uncharacterized protein</fullName>
    </submittedName>
</protein>
<proteinExistence type="predicted"/>
<feature type="region of interest" description="Disordered" evidence="1">
    <location>
        <begin position="54"/>
        <end position="99"/>
    </location>
</feature>
<organism evidence="2 3">
    <name type="scientific">Cuscuta campestris</name>
    <dbReference type="NCBI Taxonomy" id="132261"/>
    <lineage>
        <taxon>Eukaryota</taxon>
        <taxon>Viridiplantae</taxon>
        <taxon>Streptophyta</taxon>
        <taxon>Embryophyta</taxon>
        <taxon>Tracheophyta</taxon>
        <taxon>Spermatophyta</taxon>
        <taxon>Magnoliopsida</taxon>
        <taxon>eudicotyledons</taxon>
        <taxon>Gunneridae</taxon>
        <taxon>Pentapetalae</taxon>
        <taxon>asterids</taxon>
        <taxon>lamiids</taxon>
        <taxon>Solanales</taxon>
        <taxon>Convolvulaceae</taxon>
        <taxon>Cuscuteae</taxon>
        <taxon>Cuscuta</taxon>
        <taxon>Cuscuta subgen. Grammica</taxon>
        <taxon>Cuscuta sect. Cleistogrammica</taxon>
    </lineage>
</organism>
<name>A0A484N5X5_9ASTE</name>
<evidence type="ECO:0000313" key="2">
    <source>
        <dbReference type="EMBL" id="VFQ96701.1"/>
    </source>
</evidence>
<sequence length="175" mass="20018">MCLEHPLSSKPYRVFNKCTLTVEESPHVVFVEDDARLARKVSCDDLVDSLENIYLNDNDEGNNSKEAQDEEEEPPMDEEQPREEETPMPRAWRTSKDHPLDKVLEKRHFATSIIDGALVSNNGMAETVLLVTINESMNWKGGTLEKDYTTVEDPPQIERTMENGKSGKRRNIEIQ</sequence>
<dbReference type="Proteomes" id="UP000595140">
    <property type="component" value="Unassembled WGS sequence"/>
</dbReference>
<accession>A0A484N5X5</accession>
<gene>
    <name evidence="2" type="ORF">CCAM_LOCUS38477</name>
</gene>
<feature type="compositionally biased region" description="Acidic residues" evidence="1">
    <location>
        <begin position="68"/>
        <end position="82"/>
    </location>
</feature>
<dbReference type="EMBL" id="OOIL02006214">
    <property type="protein sequence ID" value="VFQ96701.1"/>
    <property type="molecule type" value="Genomic_DNA"/>
</dbReference>
<dbReference type="AlphaFoldDB" id="A0A484N5X5"/>
<reference evidence="2 3" key="1">
    <citation type="submission" date="2018-04" db="EMBL/GenBank/DDBJ databases">
        <authorList>
            <person name="Vogel A."/>
        </authorList>
    </citation>
    <scope>NUCLEOTIDE SEQUENCE [LARGE SCALE GENOMIC DNA]</scope>
</reference>
<keyword evidence="3" id="KW-1185">Reference proteome</keyword>